<evidence type="ECO:0000256" key="11">
    <source>
        <dbReference type="ARBA" id="ARBA00023075"/>
    </source>
</evidence>
<feature type="transmembrane region" description="Helical" evidence="14">
    <location>
        <begin position="175"/>
        <end position="194"/>
    </location>
</feature>
<accession>A6DRQ3</accession>
<keyword evidence="9" id="KW-0915">Sodium</keyword>
<evidence type="ECO:0000256" key="12">
    <source>
        <dbReference type="ARBA" id="ARBA00023136"/>
    </source>
</evidence>
<keyword evidence="11 15" id="KW-0830">Ubiquinone</keyword>
<dbReference type="NCBIfam" id="NF009070">
    <property type="entry name" value="PRK12405.1"/>
    <property type="match status" value="1"/>
</dbReference>
<keyword evidence="6" id="KW-1278">Translocase</keyword>
<dbReference type="STRING" id="313628.LNTAR_13272"/>
<feature type="transmembrane region" description="Helical" evidence="14">
    <location>
        <begin position="12"/>
        <end position="32"/>
    </location>
</feature>
<keyword evidence="4" id="KW-0997">Cell inner membrane</keyword>
<keyword evidence="5 14" id="KW-0812">Transmembrane</keyword>
<dbReference type="eggNOG" id="COG1347">
    <property type="taxonomic scope" value="Bacteria"/>
</dbReference>
<protein>
    <submittedName>
        <fullName evidence="15">NADH-ubiquinone oxidoreductase</fullName>
        <ecNumber evidence="15">1.6.5.3</ecNumber>
    </submittedName>
</protein>
<keyword evidence="12 14" id="KW-0472">Membrane</keyword>
<dbReference type="Pfam" id="PF02508">
    <property type="entry name" value="Rnf-Nqr"/>
    <property type="match status" value="1"/>
</dbReference>
<dbReference type="PANTHER" id="PTHR30586:SF1">
    <property type="entry name" value="NA(+)-TRANSLOCATING NADH-QUINONE REDUCTASE SUBUNIT D"/>
    <property type="match status" value="1"/>
</dbReference>
<evidence type="ECO:0000256" key="14">
    <source>
        <dbReference type="SAM" id="Phobius"/>
    </source>
</evidence>
<feature type="transmembrane region" description="Helical" evidence="14">
    <location>
        <begin position="136"/>
        <end position="155"/>
    </location>
</feature>
<comment type="caution">
    <text evidence="15">The sequence shown here is derived from an EMBL/GenBank/DDBJ whole genome shotgun (WGS) entry which is preliminary data.</text>
</comment>
<evidence type="ECO:0000256" key="13">
    <source>
        <dbReference type="ARBA" id="ARBA00023201"/>
    </source>
</evidence>
<keyword evidence="2" id="KW-0813">Transport</keyword>
<dbReference type="InterPro" id="IPR011292">
    <property type="entry name" value="NqrD"/>
</dbReference>
<evidence type="ECO:0000256" key="9">
    <source>
        <dbReference type="ARBA" id="ARBA00023053"/>
    </source>
</evidence>
<evidence type="ECO:0000256" key="8">
    <source>
        <dbReference type="ARBA" id="ARBA00023027"/>
    </source>
</evidence>
<keyword evidence="8" id="KW-0520">NAD</keyword>
<keyword evidence="15" id="KW-0560">Oxidoreductase</keyword>
<keyword evidence="16" id="KW-1185">Reference proteome</keyword>
<name>A6DRQ3_9BACT</name>
<dbReference type="NCBIfam" id="TIGR01939">
    <property type="entry name" value="nqrD"/>
    <property type="match status" value="1"/>
</dbReference>
<dbReference type="GO" id="GO:0012505">
    <property type="term" value="C:endomembrane system"/>
    <property type="evidence" value="ECO:0007669"/>
    <property type="project" value="UniProtKB-SubCell"/>
</dbReference>
<dbReference type="EC" id="1.6.5.3" evidence="15"/>
<keyword evidence="10" id="KW-0406">Ion transport</keyword>
<reference evidence="15 16" key="1">
    <citation type="journal article" date="2010" name="J. Bacteriol.">
        <title>Genome sequence of Lentisphaera araneosa HTCC2155T, the type species of the order Lentisphaerales in the phylum Lentisphaerae.</title>
        <authorList>
            <person name="Thrash J.C."/>
            <person name="Cho J.C."/>
            <person name="Vergin K.L."/>
            <person name="Morris R.M."/>
            <person name="Giovannoni S.J."/>
        </authorList>
    </citation>
    <scope>NUCLEOTIDE SEQUENCE [LARGE SCALE GENOMIC DNA]</scope>
    <source>
        <strain evidence="15 16">HTCC2155</strain>
    </source>
</reference>
<dbReference type="OrthoDB" id="9790976at2"/>
<dbReference type="GO" id="GO:0005886">
    <property type="term" value="C:plasma membrane"/>
    <property type="evidence" value="ECO:0007669"/>
    <property type="project" value="TreeGrafter"/>
</dbReference>
<feature type="transmembrane region" description="Helical" evidence="14">
    <location>
        <begin position="38"/>
        <end position="59"/>
    </location>
</feature>
<dbReference type="GO" id="GO:0016655">
    <property type="term" value="F:oxidoreductase activity, acting on NAD(P)H, quinone or similar compound as acceptor"/>
    <property type="evidence" value="ECO:0007669"/>
    <property type="project" value="InterPro"/>
</dbReference>
<evidence type="ECO:0000256" key="10">
    <source>
        <dbReference type="ARBA" id="ARBA00023065"/>
    </source>
</evidence>
<dbReference type="NCBIfam" id="NF006777">
    <property type="entry name" value="PRK09292.1"/>
    <property type="match status" value="1"/>
</dbReference>
<keyword evidence="13" id="KW-0739">Sodium transport</keyword>
<dbReference type="PIRSF" id="PIRSF006102">
    <property type="entry name" value="NQR_DE"/>
    <property type="match status" value="1"/>
</dbReference>
<dbReference type="PANTHER" id="PTHR30586">
    <property type="entry name" value="ELECTRON TRANSPORT COMPLEX PROTEIN RNFE"/>
    <property type="match status" value="1"/>
</dbReference>
<dbReference type="InterPro" id="IPR003667">
    <property type="entry name" value="NqrDE/RnfAE"/>
</dbReference>
<dbReference type="Proteomes" id="UP000004947">
    <property type="component" value="Unassembled WGS sequence"/>
</dbReference>
<comment type="subcellular location">
    <subcellularLocation>
        <location evidence="1">Endomembrane system</location>
        <topology evidence="1">Multi-pass membrane protein</topology>
    </subcellularLocation>
</comment>
<keyword evidence="3" id="KW-1003">Cell membrane</keyword>
<evidence type="ECO:0000256" key="2">
    <source>
        <dbReference type="ARBA" id="ARBA00022448"/>
    </source>
</evidence>
<evidence type="ECO:0000256" key="4">
    <source>
        <dbReference type="ARBA" id="ARBA00022519"/>
    </source>
</evidence>
<evidence type="ECO:0000256" key="5">
    <source>
        <dbReference type="ARBA" id="ARBA00022692"/>
    </source>
</evidence>
<evidence type="ECO:0000313" key="15">
    <source>
        <dbReference type="EMBL" id="EDM25722.1"/>
    </source>
</evidence>
<evidence type="ECO:0000256" key="1">
    <source>
        <dbReference type="ARBA" id="ARBA00004127"/>
    </source>
</evidence>
<feature type="transmembrane region" description="Helical" evidence="14">
    <location>
        <begin position="98"/>
        <end position="115"/>
    </location>
</feature>
<dbReference type="RefSeq" id="WP_007280523.1">
    <property type="nucleotide sequence ID" value="NZ_ABCK01000025.1"/>
</dbReference>
<dbReference type="EMBL" id="ABCK01000025">
    <property type="protein sequence ID" value="EDM25722.1"/>
    <property type="molecule type" value="Genomic_DNA"/>
</dbReference>
<gene>
    <name evidence="15" type="ORF">LNTAR_13272</name>
</gene>
<dbReference type="AlphaFoldDB" id="A6DRQ3"/>
<organism evidence="15 16">
    <name type="scientific">Lentisphaera araneosa HTCC2155</name>
    <dbReference type="NCBI Taxonomy" id="313628"/>
    <lineage>
        <taxon>Bacteria</taxon>
        <taxon>Pseudomonadati</taxon>
        <taxon>Lentisphaerota</taxon>
        <taxon>Lentisphaeria</taxon>
        <taxon>Lentisphaerales</taxon>
        <taxon>Lentisphaeraceae</taxon>
        <taxon>Lentisphaera</taxon>
    </lineage>
</organism>
<evidence type="ECO:0000256" key="3">
    <source>
        <dbReference type="ARBA" id="ARBA00022475"/>
    </source>
</evidence>
<evidence type="ECO:0000256" key="6">
    <source>
        <dbReference type="ARBA" id="ARBA00022967"/>
    </source>
</evidence>
<dbReference type="GO" id="GO:0006814">
    <property type="term" value="P:sodium ion transport"/>
    <property type="evidence" value="ECO:0007669"/>
    <property type="project" value="UniProtKB-KW"/>
</dbReference>
<evidence type="ECO:0000256" key="7">
    <source>
        <dbReference type="ARBA" id="ARBA00022989"/>
    </source>
</evidence>
<sequence length="204" mass="22146">MSDTMKAFKDPFIIQNPIAVQVLGICSALAVTTQIKPAFTMAVAVTAVMGLSNLTVSLLRKQIPNKIRIIIELTIISTLVILVDQILKAYAYDISRQLSVFVGLIITNCIVMGRAEAYALHNPPVPALMDGIGNGLGYGVIIVIVAFFRELFGVGKLLGKEILTSSPDAFGYKHSGLMVVPTGAFVIISLIVWVHHNYTKQFED</sequence>
<evidence type="ECO:0000313" key="16">
    <source>
        <dbReference type="Proteomes" id="UP000004947"/>
    </source>
</evidence>
<keyword evidence="7 14" id="KW-1133">Transmembrane helix</keyword>
<proteinExistence type="predicted"/>